<dbReference type="InterPro" id="IPR036047">
    <property type="entry name" value="F-box-like_dom_sf"/>
</dbReference>
<evidence type="ECO:0000313" key="4">
    <source>
        <dbReference type="Proteomes" id="UP000485058"/>
    </source>
</evidence>
<reference evidence="3 4" key="1">
    <citation type="submission" date="2020-02" db="EMBL/GenBank/DDBJ databases">
        <title>Draft genome sequence of Haematococcus lacustris strain NIES-144.</title>
        <authorList>
            <person name="Morimoto D."/>
            <person name="Nakagawa S."/>
            <person name="Yoshida T."/>
            <person name="Sawayama S."/>
        </authorList>
    </citation>
    <scope>NUCLEOTIDE SEQUENCE [LARGE SCALE GENOMIC DNA]</scope>
    <source>
        <strain evidence="3 4">NIES-144</strain>
    </source>
</reference>
<dbReference type="Proteomes" id="UP000485058">
    <property type="component" value="Unassembled WGS sequence"/>
</dbReference>
<dbReference type="SUPFAM" id="SSF81383">
    <property type="entry name" value="F-box domain"/>
    <property type="match status" value="1"/>
</dbReference>
<protein>
    <submittedName>
        <fullName evidence="3">F-box-like</fullName>
    </submittedName>
</protein>
<keyword evidence="4" id="KW-1185">Reference proteome</keyword>
<name>A0A699Z230_HAELA</name>
<feature type="non-terminal residue" evidence="3">
    <location>
        <position position="191"/>
    </location>
</feature>
<feature type="region of interest" description="Disordered" evidence="1">
    <location>
        <begin position="67"/>
        <end position="138"/>
    </location>
</feature>
<dbReference type="AlphaFoldDB" id="A0A699Z230"/>
<evidence type="ECO:0000256" key="1">
    <source>
        <dbReference type="SAM" id="MobiDB-lite"/>
    </source>
</evidence>
<evidence type="ECO:0000313" key="3">
    <source>
        <dbReference type="EMBL" id="GFH16607.1"/>
    </source>
</evidence>
<gene>
    <name evidence="3" type="ORF">HaLaN_13055</name>
</gene>
<feature type="non-terminal residue" evidence="3">
    <location>
        <position position="1"/>
    </location>
</feature>
<accession>A0A699Z230</accession>
<organism evidence="3 4">
    <name type="scientific">Haematococcus lacustris</name>
    <name type="common">Green alga</name>
    <name type="synonym">Haematococcus pluvialis</name>
    <dbReference type="NCBI Taxonomy" id="44745"/>
    <lineage>
        <taxon>Eukaryota</taxon>
        <taxon>Viridiplantae</taxon>
        <taxon>Chlorophyta</taxon>
        <taxon>core chlorophytes</taxon>
        <taxon>Chlorophyceae</taxon>
        <taxon>CS clade</taxon>
        <taxon>Chlamydomonadales</taxon>
        <taxon>Haematococcaceae</taxon>
        <taxon>Haematococcus</taxon>
    </lineage>
</organism>
<dbReference type="InterPro" id="IPR001810">
    <property type="entry name" value="F-box_dom"/>
</dbReference>
<dbReference type="EMBL" id="BLLF01001022">
    <property type="protein sequence ID" value="GFH16607.1"/>
    <property type="molecule type" value="Genomic_DNA"/>
</dbReference>
<dbReference type="Pfam" id="PF12937">
    <property type="entry name" value="F-box-like"/>
    <property type="match status" value="1"/>
</dbReference>
<evidence type="ECO:0000259" key="2">
    <source>
        <dbReference type="Pfam" id="PF12937"/>
    </source>
</evidence>
<dbReference type="Gene3D" id="1.20.1280.50">
    <property type="match status" value="1"/>
</dbReference>
<feature type="domain" description="F-box" evidence="2">
    <location>
        <begin position="17"/>
        <end position="51"/>
    </location>
</feature>
<proteinExistence type="predicted"/>
<comment type="caution">
    <text evidence="3">The sequence shown here is derived from an EMBL/GenBank/DDBJ whole genome shotgun (WGS) entry which is preliminary data.</text>
</comment>
<feature type="compositionally biased region" description="Low complexity" evidence="1">
    <location>
        <begin position="110"/>
        <end position="138"/>
    </location>
</feature>
<sequence length="191" mass="20483">MEGTDRSHHINDLEPQCLTHILSYLPASALCAAAQVQRAWLAPAQDDLLWQPLLAADWLQTTPTMPEHVMQHGCCSPPHRQHPNPTSRELRNPPKPGVAAGLRGNEPQGPLAADKAASSSPAAEPTTVTPSPVVTPAGAADKVMTSPAVEPSASAPPTFKQAYRAWHQAFGRGGGSTQMLRRSLQAWMRIE</sequence>